<organism evidence="2 3">
    <name type="scientific">Pseudomonas lundensis</name>
    <dbReference type="NCBI Taxonomy" id="86185"/>
    <lineage>
        <taxon>Bacteria</taxon>
        <taxon>Pseudomonadati</taxon>
        <taxon>Pseudomonadota</taxon>
        <taxon>Gammaproteobacteria</taxon>
        <taxon>Pseudomonadales</taxon>
        <taxon>Pseudomonadaceae</taxon>
        <taxon>Pseudomonas</taxon>
    </lineage>
</organism>
<feature type="transmembrane region" description="Helical" evidence="1">
    <location>
        <begin position="27"/>
        <end position="48"/>
    </location>
</feature>
<dbReference type="AlphaFoldDB" id="A0AAX2HCJ7"/>
<evidence type="ECO:0000256" key="1">
    <source>
        <dbReference type="SAM" id="Phobius"/>
    </source>
</evidence>
<sequence length="99" mass="11061">MGTPLRRARRKLSMRWPAYSGETSSSWTLGVGGVVVVMARMITIFYGIEALNHCCYSRERRQKRPGQRINGVSPALTNALHEDARPSYGTFAATECLEL</sequence>
<name>A0AAX2HCJ7_9PSED</name>
<accession>A0AAX2HCJ7</accession>
<dbReference type="EMBL" id="OBKZ01000042">
    <property type="protein sequence ID" value="SOB53895.1"/>
    <property type="molecule type" value="Genomic_DNA"/>
</dbReference>
<keyword evidence="1" id="KW-0472">Membrane</keyword>
<reference evidence="2 3" key="1">
    <citation type="submission" date="2017-08" db="EMBL/GenBank/DDBJ databases">
        <authorList>
            <person name="Chaillou S."/>
        </authorList>
    </citation>
    <scope>NUCLEOTIDE SEQUENCE [LARGE SCALE GENOMIC DNA]</scope>
    <source>
        <strain evidence="2 3">MFPA15A1205</strain>
    </source>
</reference>
<evidence type="ECO:0000313" key="3">
    <source>
        <dbReference type="Proteomes" id="UP000219564"/>
    </source>
</evidence>
<keyword evidence="1" id="KW-1133">Transmembrane helix</keyword>
<proteinExistence type="predicted"/>
<keyword evidence="1" id="KW-0812">Transmembrane</keyword>
<evidence type="ECO:0000313" key="2">
    <source>
        <dbReference type="EMBL" id="SOB53895.1"/>
    </source>
</evidence>
<protein>
    <submittedName>
        <fullName evidence="2">Uncharacterized protein</fullName>
    </submittedName>
</protein>
<comment type="caution">
    <text evidence="2">The sequence shown here is derived from an EMBL/GenBank/DDBJ whole genome shotgun (WGS) entry which is preliminary data.</text>
</comment>
<dbReference type="Proteomes" id="UP000219564">
    <property type="component" value="Unassembled WGS sequence"/>
</dbReference>
<gene>
    <name evidence="2" type="ORF">PLUA15_470026</name>
</gene>